<evidence type="ECO:0000313" key="3">
    <source>
        <dbReference type="Proteomes" id="UP001305414"/>
    </source>
</evidence>
<feature type="signal peptide" evidence="1">
    <location>
        <begin position="1"/>
        <end position="17"/>
    </location>
</feature>
<sequence>MQFSTILTIFLVDIAAAVPTTPPNDASTTNTDTYEPDLVTFVMTVPNCPAIKDYCTHCNGFVLLPIPQVPNHKHRPSPLSQHRYTSITTRVSARRDMREPVCSGTTTDSSSRDFNCQTDPRCEWCYHNKQFGTGSGGGD</sequence>
<organism evidence="2 3">
    <name type="scientific">Xylaria bambusicola</name>
    <dbReference type="NCBI Taxonomy" id="326684"/>
    <lineage>
        <taxon>Eukaryota</taxon>
        <taxon>Fungi</taxon>
        <taxon>Dikarya</taxon>
        <taxon>Ascomycota</taxon>
        <taxon>Pezizomycotina</taxon>
        <taxon>Sordariomycetes</taxon>
        <taxon>Xylariomycetidae</taxon>
        <taxon>Xylariales</taxon>
        <taxon>Xylariaceae</taxon>
        <taxon>Xylaria</taxon>
    </lineage>
</organism>
<comment type="caution">
    <text evidence="2">The sequence shown here is derived from an EMBL/GenBank/DDBJ whole genome shotgun (WGS) entry which is preliminary data.</text>
</comment>
<proteinExistence type="predicted"/>
<dbReference type="EMBL" id="JAWHQM010000016">
    <property type="protein sequence ID" value="KAK5630435.1"/>
    <property type="molecule type" value="Genomic_DNA"/>
</dbReference>
<dbReference type="AlphaFoldDB" id="A0AAN7UDU5"/>
<accession>A0AAN7UDU5</accession>
<name>A0AAN7UDU5_9PEZI</name>
<feature type="chain" id="PRO_5042822870" evidence="1">
    <location>
        <begin position="18"/>
        <end position="139"/>
    </location>
</feature>
<reference evidence="2 3" key="1">
    <citation type="submission" date="2023-10" db="EMBL/GenBank/DDBJ databases">
        <title>Draft genome sequence of Xylaria bambusicola isolate GMP-LS, the root and basal stem rot pathogen of sugarcane in Indonesia.</title>
        <authorList>
            <person name="Selvaraj P."/>
            <person name="Muralishankar V."/>
            <person name="Muruganantham S."/>
            <person name="Sp S."/>
            <person name="Haryani S."/>
            <person name="Lau K.J.X."/>
            <person name="Naqvi N.I."/>
        </authorList>
    </citation>
    <scope>NUCLEOTIDE SEQUENCE [LARGE SCALE GENOMIC DNA]</scope>
    <source>
        <strain evidence="2">GMP-LS</strain>
    </source>
</reference>
<keyword evidence="3" id="KW-1185">Reference proteome</keyword>
<evidence type="ECO:0000256" key="1">
    <source>
        <dbReference type="SAM" id="SignalP"/>
    </source>
</evidence>
<keyword evidence="1" id="KW-0732">Signal</keyword>
<protein>
    <submittedName>
        <fullName evidence="2">Uncharacterized protein</fullName>
    </submittedName>
</protein>
<dbReference type="Proteomes" id="UP001305414">
    <property type="component" value="Unassembled WGS sequence"/>
</dbReference>
<evidence type="ECO:0000313" key="2">
    <source>
        <dbReference type="EMBL" id="KAK5630435.1"/>
    </source>
</evidence>
<gene>
    <name evidence="2" type="ORF">RRF57_006150</name>
</gene>